<protein>
    <submittedName>
        <fullName evidence="2">Uncharacterized protein</fullName>
    </submittedName>
</protein>
<dbReference type="EMBL" id="CP133613">
    <property type="protein sequence ID" value="WMV13521.1"/>
    <property type="molecule type" value="Genomic_DNA"/>
</dbReference>
<keyword evidence="1" id="KW-0472">Membrane</keyword>
<keyword evidence="3" id="KW-1185">Reference proteome</keyword>
<dbReference type="Proteomes" id="UP001234989">
    <property type="component" value="Chromosome 2"/>
</dbReference>
<sequence length="308" mass="34458">MGPSIHPRSVDGGRGLVPVLLSFKSAMVGVNWWYLSVWVVVCDAMHTLHSLRVTCGERLRVVVTRRISSFGVCLDCYFQVLYLKTKANPRRTEKENVDGAVPSQGLQGDQVPIVNQEIEVSVVPPAMTNEEIRAAFLTLAQAMTAQLNRDVGPRVKAIGSTVASILRDFVRMNPPIFLGSRKGEDTQEFWDGVYKIVGAMGVTSREKAELASYKLKEVAQVITARKQLLLWLILGLFLTFFARNWTLKFLILGLNLGHQIIVAFGQFLSLGLELFFPNKKPLDQRLKPIELIIELLGLRSCYGPPWSF</sequence>
<feature type="transmembrane region" description="Helical" evidence="1">
    <location>
        <begin position="228"/>
        <end position="245"/>
    </location>
</feature>
<name>A0AAF0TC92_SOLVR</name>
<organism evidence="2 3">
    <name type="scientific">Solanum verrucosum</name>
    <dbReference type="NCBI Taxonomy" id="315347"/>
    <lineage>
        <taxon>Eukaryota</taxon>
        <taxon>Viridiplantae</taxon>
        <taxon>Streptophyta</taxon>
        <taxon>Embryophyta</taxon>
        <taxon>Tracheophyta</taxon>
        <taxon>Spermatophyta</taxon>
        <taxon>Magnoliopsida</taxon>
        <taxon>eudicotyledons</taxon>
        <taxon>Gunneridae</taxon>
        <taxon>Pentapetalae</taxon>
        <taxon>asterids</taxon>
        <taxon>lamiids</taxon>
        <taxon>Solanales</taxon>
        <taxon>Solanaceae</taxon>
        <taxon>Solanoideae</taxon>
        <taxon>Solaneae</taxon>
        <taxon>Solanum</taxon>
    </lineage>
</organism>
<dbReference type="AlphaFoldDB" id="A0AAF0TC92"/>
<keyword evidence="1" id="KW-0812">Transmembrane</keyword>
<feature type="transmembrane region" description="Helical" evidence="1">
    <location>
        <begin position="257"/>
        <end position="276"/>
    </location>
</feature>
<accession>A0AAF0TC92</accession>
<evidence type="ECO:0000313" key="2">
    <source>
        <dbReference type="EMBL" id="WMV13521.1"/>
    </source>
</evidence>
<evidence type="ECO:0000256" key="1">
    <source>
        <dbReference type="SAM" id="Phobius"/>
    </source>
</evidence>
<evidence type="ECO:0000313" key="3">
    <source>
        <dbReference type="Proteomes" id="UP001234989"/>
    </source>
</evidence>
<gene>
    <name evidence="2" type="ORF">MTR67_006906</name>
</gene>
<reference evidence="2" key="1">
    <citation type="submission" date="2023-08" db="EMBL/GenBank/DDBJ databases">
        <title>A de novo genome assembly of Solanum verrucosum Schlechtendal, a Mexican diploid species geographically isolated from the other diploid A-genome species in potato relatives.</title>
        <authorList>
            <person name="Hosaka K."/>
        </authorList>
    </citation>
    <scope>NUCLEOTIDE SEQUENCE</scope>
    <source>
        <tissue evidence="2">Young leaves</tissue>
    </source>
</reference>
<keyword evidence="1" id="KW-1133">Transmembrane helix</keyword>
<proteinExistence type="predicted"/>